<evidence type="ECO:0000256" key="1">
    <source>
        <dbReference type="ARBA" id="ARBA00010815"/>
    </source>
</evidence>
<keyword evidence="2 6" id="KW-0489">Methyltransferase</keyword>
<keyword evidence="3 6" id="KW-0808">Transferase</keyword>
<keyword evidence="4" id="KW-0949">S-adenosyl-L-methionine</keyword>
<reference evidence="6 7" key="1">
    <citation type="journal article" date="2015" name="Genome Announc.">
        <title>Draft Genome Sequence of Filamentous Marine Cyanobacterium Lyngbya confervoides Strain BDU141951.</title>
        <authorList>
            <person name="Chandrababunaidu M.M."/>
            <person name="Sen D."/>
            <person name="Tripathy S."/>
        </authorList>
    </citation>
    <scope>NUCLEOTIDE SEQUENCE [LARGE SCALE GENOMIC DNA]</scope>
    <source>
        <strain evidence="6 7">BDU141951</strain>
    </source>
</reference>
<accession>A0ABD4SYM1</accession>
<dbReference type="CDD" id="cd02440">
    <property type="entry name" value="AdoMet_MTases"/>
    <property type="match status" value="1"/>
</dbReference>
<keyword evidence="7" id="KW-1185">Reference proteome</keyword>
<dbReference type="GO" id="GO:0006629">
    <property type="term" value="P:lipid metabolic process"/>
    <property type="evidence" value="ECO:0007669"/>
    <property type="project" value="UniProtKB-KW"/>
</dbReference>
<protein>
    <submittedName>
        <fullName evidence="6">Class I SAM-dependent methyltransferase</fullName>
        <ecNumber evidence="6">2.1.1.-</ecNumber>
    </submittedName>
</protein>
<evidence type="ECO:0000313" key="7">
    <source>
        <dbReference type="Proteomes" id="UP000031561"/>
    </source>
</evidence>
<dbReference type="EC" id="2.1.1.-" evidence="6"/>
<dbReference type="PANTHER" id="PTHR43667">
    <property type="entry name" value="CYCLOPROPANE-FATTY-ACYL-PHOSPHOLIPID SYNTHASE"/>
    <property type="match status" value="1"/>
</dbReference>
<dbReference type="PANTHER" id="PTHR43667:SF1">
    <property type="entry name" value="CYCLOPROPANE-FATTY-ACYL-PHOSPHOLIPID SYNTHASE"/>
    <property type="match status" value="1"/>
</dbReference>
<dbReference type="Pfam" id="PF02353">
    <property type="entry name" value="CMAS"/>
    <property type="match status" value="1"/>
</dbReference>
<dbReference type="InterPro" id="IPR050723">
    <property type="entry name" value="CFA/CMAS"/>
</dbReference>
<dbReference type="SUPFAM" id="SSF53335">
    <property type="entry name" value="S-adenosyl-L-methionine-dependent methyltransferases"/>
    <property type="match status" value="1"/>
</dbReference>
<evidence type="ECO:0000256" key="5">
    <source>
        <dbReference type="ARBA" id="ARBA00023098"/>
    </source>
</evidence>
<name>A0ABD4SYM1_9CYAN</name>
<proteinExistence type="inferred from homology"/>
<organism evidence="6 7">
    <name type="scientific">Lyngbya confervoides BDU141951</name>
    <dbReference type="NCBI Taxonomy" id="1574623"/>
    <lineage>
        <taxon>Bacteria</taxon>
        <taxon>Bacillati</taxon>
        <taxon>Cyanobacteriota</taxon>
        <taxon>Cyanophyceae</taxon>
        <taxon>Oscillatoriophycideae</taxon>
        <taxon>Oscillatoriales</taxon>
        <taxon>Microcoleaceae</taxon>
        <taxon>Lyngbya</taxon>
    </lineage>
</organism>
<dbReference type="InterPro" id="IPR029063">
    <property type="entry name" value="SAM-dependent_MTases_sf"/>
</dbReference>
<dbReference type="Proteomes" id="UP000031561">
    <property type="component" value="Unassembled WGS sequence"/>
</dbReference>
<evidence type="ECO:0000256" key="3">
    <source>
        <dbReference type="ARBA" id="ARBA00022679"/>
    </source>
</evidence>
<evidence type="ECO:0000256" key="4">
    <source>
        <dbReference type="ARBA" id="ARBA00022691"/>
    </source>
</evidence>
<dbReference type="GO" id="GO:0032259">
    <property type="term" value="P:methylation"/>
    <property type="evidence" value="ECO:0007669"/>
    <property type="project" value="UniProtKB-KW"/>
</dbReference>
<dbReference type="AlphaFoldDB" id="A0ABD4SYM1"/>
<dbReference type="RefSeq" id="WP_201277276.1">
    <property type="nucleotide sequence ID" value="NZ_JTHE03000013.1"/>
</dbReference>
<comment type="similarity">
    <text evidence="1">Belongs to the CFA/CMAS family.</text>
</comment>
<evidence type="ECO:0000256" key="2">
    <source>
        <dbReference type="ARBA" id="ARBA00022603"/>
    </source>
</evidence>
<dbReference type="GO" id="GO:0008168">
    <property type="term" value="F:methyltransferase activity"/>
    <property type="evidence" value="ECO:0007669"/>
    <property type="project" value="UniProtKB-KW"/>
</dbReference>
<dbReference type="Gene3D" id="3.40.50.150">
    <property type="entry name" value="Vaccinia Virus protein VP39"/>
    <property type="match status" value="1"/>
</dbReference>
<comment type="caution">
    <text evidence="6">The sequence shown here is derived from an EMBL/GenBank/DDBJ whole genome shotgun (WGS) entry which is preliminary data.</text>
</comment>
<keyword evidence="5" id="KW-0443">Lipid metabolism</keyword>
<evidence type="ECO:0000313" key="6">
    <source>
        <dbReference type="EMBL" id="MCM1981557.1"/>
    </source>
</evidence>
<gene>
    <name evidence="6" type="ORF">QQ91_0001765</name>
</gene>
<dbReference type="EMBL" id="JTHE03000013">
    <property type="protein sequence ID" value="MCM1981557.1"/>
    <property type="molecule type" value="Genomic_DNA"/>
</dbReference>
<sequence length="409" mass="47634">MFAQIHGSQKFPLCVCKGICTRLIFGRILMKLINQMDHSWPSLVSLKNASQTRDRPSKGKFRDYSIKAFNAVQMAGFEAYIHGLEIPDLALKTVLDKTLDIVQSRYPHLFVTYDWLLQESKHLAEGSKELMAIQYDLPTRLFQRMLTESQEIYPKYTMALWENGADSLQEAQRQMLDDVFEKIGIEDGDTVLDLGCGWGASSNYLLQKFPHAQVTGLNLSHEQCNYMRDKMADPTSTLSSGRFTLCEQDFNQANFDQRFDKIIAIGLFEHVGNLTKSFEQLASFLTDNGKVFLHFISSRLPHNTYSPYLNRYIFPNMRIWSYEAVPQHNQHLKTLDQWYLRGHNYAQTLQCWLQNFDQHQEEIRTLELGMNYARFRRIWRLYLILCIAYFNMDRGNLLGNAQYLLGHAD</sequence>